<dbReference type="Pfam" id="PF07715">
    <property type="entry name" value="Plug"/>
    <property type="match status" value="1"/>
</dbReference>
<comment type="similarity">
    <text evidence="8 9">Belongs to the TonB-dependent receptor family.</text>
</comment>
<keyword evidence="6 8" id="KW-0472">Membrane</keyword>
<organism evidence="14 15">
    <name type="scientific">Granulibacter bethesdensis</name>
    <dbReference type="NCBI Taxonomy" id="364410"/>
    <lineage>
        <taxon>Bacteria</taxon>
        <taxon>Pseudomonadati</taxon>
        <taxon>Pseudomonadota</taxon>
        <taxon>Alphaproteobacteria</taxon>
        <taxon>Acetobacterales</taxon>
        <taxon>Acetobacteraceae</taxon>
        <taxon>Granulibacter</taxon>
    </lineage>
</organism>
<dbReference type="Gene3D" id="2.170.130.10">
    <property type="entry name" value="TonB-dependent receptor, plug domain"/>
    <property type="match status" value="1"/>
</dbReference>
<dbReference type="InterPro" id="IPR039426">
    <property type="entry name" value="TonB-dep_rcpt-like"/>
</dbReference>
<dbReference type="GO" id="GO:0044718">
    <property type="term" value="P:siderophore transmembrane transport"/>
    <property type="evidence" value="ECO:0007669"/>
    <property type="project" value="TreeGrafter"/>
</dbReference>
<dbReference type="PROSITE" id="PS52016">
    <property type="entry name" value="TONB_DEPENDENT_REC_3"/>
    <property type="match status" value="1"/>
</dbReference>
<evidence type="ECO:0000313" key="15">
    <source>
        <dbReference type="Proteomes" id="UP000182373"/>
    </source>
</evidence>
<dbReference type="Gene3D" id="2.40.170.20">
    <property type="entry name" value="TonB-dependent receptor, beta-barrel domain"/>
    <property type="match status" value="1"/>
</dbReference>
<feature type="domain" description="TonB-dependent receptor plug" evidence="13">
    <location>
        <begin position="68"/>
        <end position="179"/>
    </location>
</feature>
<evidence type="ECO:0000256" key="6">
    <source>
        <dbReference type="ARBA" id="ARBA00023136"/>
    </source>
</evidence>
<feature type="domain" description="TonB-dependent receptor-like beta-barrel" evidence="12">
    <location>
        <begin position="259"/>
        <end position="754"/>
    </location>
</feature>
<protein>
    <submittedName>
        <fullName evidence="14">TonB-dependent receptor yncD</fullName>
    </submittedName>
</protein>
<dbReference type="SUPFAM" id="SSF56935">
    <property type="entry name" value="Porins"/>
    <property type="match status" value="1"/>
</dbReference>
<evidence type="ECO:0000256" key="3">
    <source>
        <dbReference type="ARBA" id="ARBA00022452"/>
    </source>
</evidence>
<dbReference type="GO" id="GO:0009279">
    <property type="term" value="C:cell outer membrane"/>
    <property type="evidence" value="ECO:0007669"/>
    <property type="project" value="UniProtKB-SubCell"/>
</dbReference>
<evidence type="ECO:0000256" key="8">
    <source>
        <dbReference type="PROSITE-ProRule" id="PRU01360"/>
    </source>
</evidence>
<dbReference type="RefSeq" id="WP_072573058.1">
    <property type="nucleotide sequence ID" value="NZ_CP018191.1"/>
</dbReference>
<dbReference type="InterPro" id="IPR037066">
    <property type="entry name" value="Plug_dom_sf"/>
</dbReference>
<name>A0AAC9K8G4_9PROT</name>
<dbReference type="Pfam" id="PF00593">
    <property type="entry name" value="TonB_dep_Rec_b-barrel"/>
    <property type="match status" value="1"/>
</dbReference>
<evidence type="ECO:0000256" key="7">
    <source>
        <dbReference type="ARBA" id="ARBA00023237"/>
    </source>
</evidence>
<accession>A0AAC9K8G4</accession>
<proteinExistence type="inferred from homology"/>
<evidence type="ECO:0000259" key="13">
    <source>
        <dbReference type="Pfam" id="PF07715"/>
    </source>
</evidence>
<keyword evidence="4 8" id="KW-0812">Transmembrane</keyword>
<evidence type="ECO:0000256" key="2">
    <source>
        <dbReference type="ARBA" id="ARBA00022448"/>
    </source>
</evidence>
<evidence type="ECO:0000256" key="5">
    <source>
        <dbReference type="ARBA" id="ARBA00023077"/>
    </source>
</evidence>
<feature type="region of interest" description="Disordered" evidence="10">
    <location>
        <begin position="25"/>
        <end position="51"/>
    </location>
</feature>
<feature type="chain" id="PRO_5042082462" evidence="11">
    <location>
        <begin position="21"/>
        <end position="801"/>
    </location>
</feature>
<evidence type="ECO:0000256" key="11">
    <source>
        <dbReference type="SAM" id="SignalP"/>
    </source>
</evidence>
<keyword evidence="3 8" id="KW-1134">Transmembrane beta strand</keyword>
<dbReference type="EMBL" id="CP018191">
    <property type="protein sequence ID" value="APH55225.1"/>
    <property type="molecule type" value="Genomic_DNA"/>
</dbReference>
<evidence type="ECO:0000256" key="9">
    <source>
        <dbReference type="RuleBase" id="RU003357"/>
    </source>
</evidence>
<evidence type="ECO:0000313" key="14">
    <source>
        <dbReference type="EMBL" id="APH55225.1"/>
    </source>
</evidence>
<evidence type="ECO:0000256" key="4">
    <source>
        <dbReference type="ARBA" id="ARBA00022692"/>
    </source>
</evidence>
<dbReference type="InterPro" id="IPR036942">
    <property type="entry name" value="Beta-barrel_TonB_sf"/>
</dbReference>
<feature type="signal peptide" evidence="11">
    <location>
        <begin position="1"/>
        <end position="20"/>
    </location>
</feature>
<sequence length="801" mass="85635">MRKRIILAAVAPFLPVVAQAQGTMKNAASQGNQPAASSPAENSTPNFTLPSLQVVGTTPLQGSGLNREEVPAATQVYTGLDTQKTGPADLLRSLEQQGTGISFNQAVGNSLQPNLIYRGFSASPLAGDPQGLAVYVNGTRFNQSFGDTVNWDLIPSIAIDETQLVGANPAFGLNALGGALSVRMKDGFNYQGGQVEVSGGSFGNITLSGQYGVKSKDGTMSAYIAASGMNEDGWRQHSPSQARQVYGDIGWRSDRAEAHVNVTYANNILVGNGTTPVELLAADRSAVFTYPDQTRNKYVRVVGSTTVTVTDEWSVQGNVYYSNLSQRTFNGDAAEVEPCDDDPTLVCSEDGPPLQSRRGGYVPNFVQNSPYNQHGFDYDEGGPYAYLNRTATDTNGFGASAQGVNTATVFGHKNHFVAGVSYDGGRSTFTANTLIGPLTLDRGFGGPSIEVDDSTANVLPVRVNTSNDYYGVFFTDTFDITEKLAATVSGRFNSAQIALNDQIGTSLNGQHSYNRFNPAAGLTWKITRSVSAYAGYAESNRAPTPAELSCADPTAPCSLTNFFVGDPPLKQVVAHTWEAGFRGHHKVETATVNWHTGYFHTGSDDDLAFVSSETSGRAYFRNVGPTTRQGVEASVNLIAGAWSVFANYSFTDARYGSNFTLNSEDNPYADDGLVNVRKGNYITGIPAHVFKVGVQWSVTPKWVVGLIGRAASGQYLIGDEGNQNQRTGNYFVMDFNTAYQITKNVQLFGLVRNLTNQNYATFGTFSPVGEVPMLQAPNATNTRSLSPGAPIAGYGGVRVSF</sequence>
<reference evidence="15" key="1">
    <citation type="submission" date="2016-11" db="EMBL/GenBank/DDBJ databases">
        <title>Comparative genomic and phenotypic analysis of Granulibacter bethesdensis clinical isolates from patients with chronic granulomatous disease.</title>
        <authorList>
            <person name="Zarember K.A."/>
            <person name="Porcella S.F."/>
            <person name="Chu J."/>
            <person name="Ding L."/>
            <person name="Dahlstrom E."/>
            <person name="Barbian K."/>
            <person name="Martens C."/>
            <person name="Sykora L."/>
            <person name="Kramer S."/>
            <person name="Pettinato A.M."/>
            <person name="Hong H."/>
            <person name="Wald G."/>
            <person name="Berg L.J."/>
            <person name="Rogge L.S."/>
            <person name="Greenberg D.E."/>
            <person name="Falcone E.L."/>
            <person name="Neves J.F."/>
            <person name="Simoes M.J."/>
            <person name="Casal M."/>
            <person name="Rodriguez-Lopez F.C."/>
            <person name="Zelazny A."/>
            <person name="Gallin J.I."/>
            <person name="Holland S.M."/>
        </authorList>
    </citation>
    <scope>NUCLEOTIDE SEQUENCE [LARGE SCALE GENOMIC DNA]</scope>
    <source>
        <strain evidence="15">NIH9.1</strain>
    </source>
</reference>
<dbReference type="GO" id="GO:0015344">
    <property type="term" value="F:siderophore uptake transmembrane transporter activity"/>
    <property type="evidence" value="ECO:0007669"/>
    <property type="project" value="TreeGrafter"/>
</dbReference>
<dbReference type="PANTHER" id="PTHR30069">
    <property type="entry name" value="TONB-DEPENDENT OUTER MEMBRANE RECEPTOR"/>
    <property type="match status" value="1"/>
</dbReference>
<evidence type="ECO:0000256" key="1">
    <source>
        <dbReference type="ARBA" id="ARBA00004571"/>
    </source>
</evidence>
<dbReference type="PANTHER" id="PTHR30069:SF39">
    <property type="entry name" value="BLL6183 PROTEIN"/>
    <property type="match status" value="1"/>
</dbReference>
<gene>
    <name evidence="14" type="ORF">GbCGDNIH9_1908</name>
</gene>
<keyword evidence="7 8" id="KW-0998">Cell outer membrane</keyword>
<comment type="subcellular location">
    <subcellularLocation>
        <location evidence="1 8">Cell outer membrane</location>
        <topology evidence="1 8">Multi-pass membrane protein</topology>
    </subcellularLocation>
</comment>
<evidence type="ECO:0000256" key="10">
    <source>
        <dbReference type="SAM" id="MobiDB-lite"/>
    </source>
</evidence>
<dbReference type="AlphaFoldDB" id="A0AAC9K8G4"/>
<keyword evidence="5 9" id="KW-0798">TonB box</keyword>
<dbReference type="Proteomes" id="UP000182373">
    <property type="component" value="Chromosome"/>
</dbReference>
<keyword evidence="2 8" id="KW-0813">Transport</keyword>
<dbReference type="InterPro" id="IPR000531">
    <property type="entry name" value="Beta-barrel_TonB"/>
</dbReference>
<dbReference type="InterPro" id="IPR012910">
    <property type="entry name" value="Plug_dom"/>
</dbReference>
<keyword evidence="11" id="KW-0732">Signal</keyword>
<evidence type="ECO:0000259" key="12">
    <source>
        <dbReference type="Pfam" id="PF00593"/>
    </source>
</evidence>
<keyword evidence="14" id="KW-0675">Receptor</keyword>